<accession>X1JGU5</accession>
<organism evidence="1">
    <name type="scientific">marine sediment metagenome</name>
    <dbReference type="NCBI Taxonomy" id="412755"/>
    <lineage>
        <taxon>unclassified sequences</taxon>
        <taxon>metagenomes</taxon>
        <taxon>ecological metagenomes</taxon>
    </lineage>
</organism>
<gene>
    <name evidence="1" type="ORF">S03H2_60616</name>
</gene>
<comment type="caution">
    <text evidence="1">The sequence shown here is derived from an EMBL/GenBank/DDBJ whole genome shotgun (WGS) entry which is preliminary data.</text>
</comment>
<name>X1JGU5_9ZZZZ</name>
<reference evidence="1" key="1">
    <citation type="journal article" date="2014" name="Front. Microbiol.">
        <title>High frequency of phylogenetically diverse reductive dehalogenase-homologous genes in deep subseafloor sedimentary metagenomes.</title>
        <authorList>
            <person name="Kawai M."/>
            <person name="Futagami T."/>
            <person name="Toyoda A."/>
            <person name="Takaki Y."/>
            <person name="Nishi S."/>
            <person name="Hori S."/>
            <person name="Arai W."/>
            <person name="Tsubouchi T."/>
            <person name="Morono Y."/>
            <person name="Uchiyama I."/>
            <person name="Ito T."/>
            <person name="Fujiyama A."/>
            <person name="Inagaki F."/>
            <person name="Takami H."/>
        </authorList>
    </citation>
    <scope>NUCLEOTIDE SEQUENCE</scope>
    <source>
        <strain evidence="1">Expedition CK06-06</strain>
    </source>
</reference>
<dbReference type="EMBL" id="BARU01039078">
    <property type="protein sequence ID" value="GAH77529.1"/>
    <property type="molecule type" value="Genomic_DNA"/>
</dbReference>
<proteinExistence type="predicted"/>
<evidence type="ECO:0000313" key="1">
    <source>
        <dbReference type="EMBL" id="GAH77529.1"/>
    </source>
</evidence>
<sequence length="62" mass="7253">MNKRNARFYGIFIDNKPGLKIIQTIDNYTGVRYKLRDIFTGDLFYNAYGFNIGIYSKNGFTD</sequence>
<protein>
    <submittedName>
        <fullName evidence="1">Uncharacterized protein</fullName>
    </submittedName>
</protein>
<dbReference type="AlphaFoldDB" id="X1JGU5"/>